<comment type="caution">
    <text evidence="1">The sequence shown here is derived from an EMBL/GenBank/DDBJ whole genome shotgun (WGS) entry which is preliminary data.</text>
</comment>
<protein>
    <submittedName>
        <fullName evidence="1">Uncharacterized protein</fullName>
    </submittedName>
</protein>
<proteinExistence type="predicted"/>
<accession>W7YMG4</accession>
<sequence length="321" mass="36683">MKRESKSFIDSLYAILTAADLFSGPKYMLSGLSGMAFKFSVHEQLWFMSVSAYGEWGTVHQPAVDNLGLFTSYDGGRNRHPTFRYYQQDAVQWIKASLDQGIGVIYWIPEFGVIHGYDDEDEIFWVQNGVNAGSQVVLYDNLGINSTPFWYVQMVGGKVEVPVEVAILEAIRMAIDDWDTDHILSNASVATGRMAYTFLIRALNLESFDEKGAVYILRSYQYSRSEIRDFLQEACLHLGGLQEALSSYDQLNEIVVPVQTYMIMQDGHRKIDRRRIPELVEILIQATALEEEAMRVFRHISSQYPDPIRSTVPRWGKHTPR</sequence>
<name>W7YMG4_9BACL</name>
<gene>
    <name evidence="1" type="ORF">JCM16418_3783</name>
</gene>
<evidence type="ECO:0000313" key="1">
    <source>
        <dbReference type="EMBL" id="GAF09632.1"/>
    </source>
</evidence>
<dbReference type="AlphaFoldDB" id="W7YMG4"/>
<evidence type="ECO:0000313" key="2">
    <source>
        <dbReference type="Proteomes" id="UP000019364"/>
    </source>
</evidence>
<dbReference type="Proteomes" id="UP000019364">
    <property type="component" value="Unassembled WGS sequence"/>
</dbReference>
<dbReference type="STRING" id="1236976.JCM16418_3783"/>
<organism evidence="1 2">
    <name type="scientific">Paenibacillus pini JCM 16418</name>
    <dbReference type="NCBI Taxonomy" id="1236976"/>
    <lineage>
        <taxon>Bacteria</taxon>
        <taxon>Bacillati</taxon>
        <taxon>Bacillota</taxon>
        <taxon>Bacilli</taxon>
        <taxon>Bacillales</taxon>
        <taxon>Paenibacillaceae</taxon>
        <taxon>Paenibacillus</taxon>
    </lineage>
</organism>
<dbReference type="eggNOG" id="COG1595">
    <property type="taxonomic scope" value="Bacteria"/>
</dbReference>
<dbReference type="EMBL" id="BAVZ01000013">
    <property type="protein sequence ID" value="GAF09632.1"/>
    <property type="molecule type" value="Genomic_DNA"/>
</dbReference>
<keyword evidence="2" id="KW-1185">Reference proteome</keyword>
<reference evidence="1 2" key="1">
    <citation type="journal article" date="2014" name="Genome Announc.">
        <title>Draft Genome Sequence of Paenibacillus pini JCM 16418T, Isolated from the Rhizosphere of Pine Tree.</title>
        <authorList>
            <person name="Yuki M."/>
            <person name="Oshima K."/>
            <person name="Suda W."/>
            <person name="Oshida Y."/>
            <person name="Kitamura K."/>
            <person name="Iida Y."/>
            <person name="Hattori M."/>
            <person name="Ohkuma M."/>
        </authorList>
    </citation>
    <scope>NUCLEOTIDE SEQUENCE [LARGE SCALE GENOMIC DNA]</scope>
    <source>
        <strain evidence="1 2">JCM 16418</strain>
    </source>
</reference>